<dbReference type="EMBL" id="LR798267">
    <property type="protein sequence ID" value="CAB5219516.1"/>
    <property type="molecule type" value="Genomic_DNA"/>
</dbReference>
<proteinExistence type="predicted"/>
<protein>
    <submittedName>
        <fullName evidence="1">Uncharacterized protein</fullName>
    </submittedName>
</protein>
<reference evidence="1" key="1">
    <citation type="submission" date="2020-05" db="EMBL/GenBank/DDBJ databases">
        <authorList>
            <person name="Chiriac C."/>
            <person name="Salcher M."/>
            <person name="Ghai R."/>
            <person name="Kavagutti S V."/>
        </authorList>
    </citation>
    <scope>NUCLEOTIDE SEQUENCE</scope>
</reference>
<organism evidence="1">
    <name type="scientific">uncultured Caudovirales phage</name>
    <dbReference type="NCBI Taxonomy" id="2100421"/>
    <lineage>
        <taxon>Viruses</taxon>
        <taxon>Duplodnaviria</taxon>
        <taxon>Heunggongvirae</taxon>
        <taxon>Uroviricota</taxon>
        <taxon>Caudoviricetes</taxon>
        <taxon>Peduoviridae</taxon>
        <taxon>Maltschvirus</taxon>
        <taxon>Maltschvirus maltsch</taxon>
    </lineage>
</organism>
<sequence length="43" mass="4968">MIYREKDITLLQPAPQGVWVPDELVEPTFVDESFPENDKHLGI</sequence>
<accession>A0A6J7WNM2</accession>
<name>A0A6J7WNM2_9CAUD</name>
<evidence type="ECO:0000313" key="1">
    <source>
        <dbReference type="EMBL" id="CAB5219516.1"/>
    </source>
</evidence>
<gene>
    <name evidence="1" type="ORF">UFOVP221_85</name>
</gene>